<reference evidence="1" key="2">
    <citation type="submission" date="2020-07" db="EMBL/GenBank/DDBJ databases">
        <authorList>
            <person name="Vera ALvarez R."/>
            <person name="Arias-Moreno D.M."/>
            <person name="Jimenez-Jacinto V."/>
            <person name="Jimenez-Bremont J.F."/>
            <person name="Swaminathan K."/>
            <person name="Moose S.P."/>
            <person name="Guerrero-Gonzalez M.L."/>
            <person name="Marino-Ramirez L."/>
            <person name="Landsman D."/>
            <person name="Rodriguez-Kessler M."/>
            <person name="Delgado-Sanchez P."/>
        </authorList>
    </citation>
    <scope>NUCLEOTIDE SEQUENCE</scope>
    <source>
        <tissue evidence="1">Cladode</tissue>
    </source>
</reference>
<evidence type="ECO:0008006" key="2">
    <source>
        <dbReference type="Google" id="ProtNLM"/>
    </source>
</evidence>
<proteinExistence type="predicted"/>
<dbReference type="PANTHER" id="PTHR33103">
    <property type="entry name" value="OS01G0153900 PROTEIN"/>
    <property type="match status" value="1"/>
</dbReference>
<accession>A0A7C8ZUE8</accession>
<evidence type="ECO:0000313" key="1">
    <source>
        <dbReference type="EMBL" id="MBA4651978.1"/>
    </source>
</evidence>
<dbReference type="AlphaFoldDB" id="A0A7C8ZUE8"/>
<sequence>MAEEKVSLKLLVDTNAQKVLFAEAGKEFVDFLFHIFSLPLGTVVNLVTRKGMVGCLGDLSQSIEALNSDCLQPNVTKDSVLKPAMSTSGVAVRLPLMLLRNVGNVARDFYRCSSQFCKGCENYVTDFSGTLCPRCKGQMSTPVSYVVPTEGSGGGYVKGVVSYMVTDNLEVKPMSTISGITFISKFNVKDVNCLAEKEVRVGLTEGIALLKASLETKAALTSVFL</sequence>
<dbReference type="InterPro" id="IPR007750">
    <property type="entry name" value="DUF674"/>
</dbReference>
<name>A0A7C8ZUE8_OPUST</name>
<dbReference type="EMBL" id="GISG01172453">
    <property type="protein sequence ID" value="MBA4651978.1"/>
    <property type="molecule type" value="Transcribed_RNA"/>
</dbReference>
<protein>
    <recommendedName>
        <fullName evidence="2">DUF674 domain-containing protein</fullName>
    </recommendedName>
</protein>
<reference evidence="1" key="1">
    <citation type="journal article" date="2013" name="J. Plant Res.">
        <title>Effect of fungi and light on seed germination of three Opuntia species from semiarid lands of central Mexico.</title>
        <authorList>
            <person name="Delgado-Sanchez P."/>
            <person name="Jimenez-Bremont J.F."/>
            <person name="Guerrero-Gonzalez Mde L."/>
            <person name="Flores J."/>
        </authorList>
    </citation>
    <scope>NUCLEOTIDE SEQUENCE</scope>
    <source>
        <tissue evidence="1">Cladode</tissue>
    </source>
</reference>
<dbReference type="PANTHER" id="PTHR33103:SF19">
    <property type="entry name" value="OS09G0544700 PROTEIN"/>
    <property type="match status" value="1"/>
</dbReference>
<organism evidence="1">
    <name type="scientific">Opuntia streptacantha</name>
    <name type="common">Prickly pear cactus</name>
    <name type="synonym">Opuntia cardona</name>
    <dbReference type="NCBI Taxonomy" id="393608"/>
    <lineage>
        <taxon>Eukaryota</taxon>
        <taxon>Viridiplantae</taxon>
        <taxon>Streptophyta</taxon>
        <taxon>Embryophyta</taxon>
        <taxon>Tracheophyta</taxon>
        <taxon>Spermatophyta</taxon>
        <taxon>Magnoliopsida</taxon>
        <taxon>eudicotyledons</taxon>
        <taxon>Gunneridae</taxon>
        <taxon>Pentapetalae</taxon>
        <taxon>Caryophyllales</taxon>
        <taxon>Cactineae</taxon>
        <taxon>Cactaceae</taxon>
        <taxon>Opuntioideae</taxon>
        <taxon>Opuntia</taxon>
    </lineage>
</organism>
<dbReference type="Pfam" id="PF05056">
    <property type="entry name" value="DUF674"/>
    <property type="match status" value="1"/>
</dbReference>